<feature type="transmembrane region" description="Helical" evidence="1">
    <location>
        <begin position="36"/>
        <end position="52"/>
    </location>
</feature>
<sequence>MTELIQEILGTVLFFVLFFGIGFILNMLIKTTWMPTWLYCIVVLPLGVWYFWKPDLSLLSFIGVFLWPFAAGIGGALTSGWAIQSLRKNGYRMF</sequence>
<evidence type="ECO:0000256" key="1">
    <source>
        <dbReference type="SAM" id="Phobius"/>
    </source>
</evidence>
<accession>A0A7X0VWL0</accession>
<protein>
    <submittedName>
        <fullName evidence="2">Uncharacterized protein</fullName>
    </submittedName>
</protein>
<feature type="transmembrane region" description="Helical" evidence="1">
    <location>
        <begin position="12"/>
        <end position="29"/>
    </location>
</feature>
<dbReference type="EMBL" id="JACJVO010000020">
    <property type="protein sequence ID" value="MBB6732502.1"/>
    <property type="molecule type" value="Genomic_DNA"/>
</dbReference>
<proteinExistence type="predicted"/>
<comment type="caution">
    <text evidence="2">The sequence shown here is derived from an EMBL/GenBank/DDBJ whole genome shotgun (WGS) entry which is preliminary data.</text>
</comment>
<name>A0A7X0VWL0_9BACL</name>
<dbReference type="AlphaFoldDB" id="A0A7X0VWL0"/>
<dbReference type="InterPro" id="IPR025917">
    <property type="entry name" value="YuiB"/>
</dbReference>
<organism evidence="2 3">
    <name type="scientific">Cohnella zeiphila</name>
    <dbReference type="NCBI Taxonomy" id="2761120"/>
    <lineage>
        <taxon>Bacteria</taxon>
        <taxon>Bacillati</taxon>
        <taxon>Bacillota</taxon>
        <taxon>Bacilli</taxon>
        <taxon>Bacillales</taxon>
        <taxon>Paenibacillaceae</taxon>
        <taxon>Cohnella</taxon>
    </lineage>
</organism>
<keyword evidence="1" id="KW-0472">Membrane</keyword>
<reference evidence="2 3" key="1">
    <citation type="submission" date="2020-08" db="EMBL/GenBank/DDBJ databases">
        <title>Cohnella phylogeny.</title>
        <authorList>
            <person name="Dunlap C."/>
        </authorList>
    </citation>
    <scope>NUCLEOTIDE SEQUENCE [LARGE SCALE GENOMIC DNA]</scope>
    <source>
        <strain evidence="2 3">CBP 2801</strain>
    </source>
</reference>
<dbReference type="RefSeq" id="WP_185130162.1">
    <property type="nucleotide sequence ID" value="NZ_JACJVO010000020.1"/>
</dbReference>
<keyword evidence="1" id="KW-1133">Transmembrane helix</keyword>
<evidence type="ECO:0000313" key="2">
    <source>
        <dbReference type="EMBL" id="MBB6732502.1"/>
    </source>
</evidence>
<dbReference type="Pfam" id="PF14068">
    <property type="entry name" value="YuiB"/>
    <property type="match status" value="1"/>
</dbReference>
<dbReference type="Proteomes" id="UP000564644">
    <property type="component" value="Unassembled WGS sequence"/>
</dbReference>
<gene>
    <name evidence="2" type="ORF">H7C18_16395</name>
</gene>
<keyword evidence="1" id="KW-0812">Transmembrane</keyword>
<evidence type="ECO:0000313" key="3">
    <source>
        <dbReference type="Proteomes" id="UP000564644"/>
    </source>
</evidence>
<feature type="transmembrane region" description="Helical" evidence="1">
    <location>
        <begin position="58"/>
        <end position="83"/>
    </location>
</feature>
<keyword evidence="3" id="KW-1185">Reference proteome</keyword>